<dbReference type="AlphaFoldDB" id="N6TS55"/>
<dbReference type="PROSITE" id="PS51336">
    <property type="entry name" value="DM10"/>
    <property type="match status" value="1"/>
</dbReference>
<dbReference type="InterPro" id="IPR037993">
    <property type="entry name" value="NDPk7B"/>
</dbReference>
<dbReference type="CDD" id="cd04412">
    <property type="entry name" value="NDPk7B"/>
    <property type="match status" value="1"/>
</dbReference>
<dbReference type="SMART" id="SM00562">
    <property type="entry name" value="NDK"/>
    <property type="match status" value="2"/>
</dbReference>
<evidence type="ECO:0000256" key="3">
    <source>
        <dbReference type="ARBA" id="ARBA00023212"/>
    </source>
</evidence>
<dbReference type="Proteomes" id="UP000019118">
    <property type="component" value="Unassembled WGS sequence"/>
</dbReference>
<dbReference type="SMART" id="SM00676">
    <property type="entry name" value="DM10"/>
    <property type="match status" value="1"/>
</dbReference>
<protein>
    <recommendedName>
        <fullName evidence="6">DM10 domain-containing protein</fullName>
    </recommendedName>
</protein>
<dbReference type="OrthoDB" id="270127at2759"/>
<dbReference type="InterPro" id="IPR036850">
    <property type="entry name" value="NDK-like_dom_sf"/>
</dbReference>
<evidence type="ECO:0000313" key="11">
    <source>
        <dbReference type="Proteomes" id="UP000030742"/>
    </source>
</evidence>
<feature type="domain" description="DM10" evidence="6">
    <location>
        <begin position="5"/>
        <end position="93"/>
    </location>
</feature>
<gene>
    <name evidence="9" type="primary">109543580</name>
    <name evidence="8" type="ORF">D910_03113</name>
    <name evidence="7" type="ORF">YQE_11351</name>
</gene>
<dbReference type="InterPro" id="IPR006602">
    <property type="entry name" value="DM10_dom"/>
</dbReference>
<comment type="similarity">
    <text evidence="5">Belongs to the NDK family.</text>
</comment>
<dbReference type="GO" id="GO:0005813">
    <property type="term" value="C:centrosome"/>
    <property type="evidence" value="ECO:0007669"/>
    <property type="project" value="TreeGrafter"/>
</dbReference>
<name>N6TS55_DENPD</name>
<dbReference type="EnsemblMetazoa" id="XM_019913370.1">
    <property type="protein sequence ID" value="XP_019768929.1"/>
    <property type="gene ID" value="LOC109543580"/>
</dbReference>
<evidence type="ECO:0000313" key="10">
    <source>
        <dbReference type="Proteomes" id="UP000019118"/>
    </source>
</evidence>
<dbReference type="SUPFAM" id="SSF54919">
    <property type="entry name" value="Nucleoside diphosphate kinase, NDK"/>
    <property type="match status" value="2"/>
</dbReference>
<evidence type="ECO:0000313" key="9">
    <source>
        <dbReference type="EnsemblMetazoa" id="XP_019768929.1"/>
    </source>
</evidence>
<dbReference type="FunFam" id="3.30.70.141:FF:000004">
    <property type="entry name" value="Nucleoside diphosphate kinase 7"/>
    <property type="match status" value="1"/>
</dbReference>
<dbReference type="Pfam" id="PF00334">
    <property type="entry name" value="NDK"/>
    <property type="match status" value="2"/>
</dbReference>
<dbReference type="Proteomes" id="UP000030742">
    <property type="component" value="Unassembled WGS sequence"/>
</dbReference>
<dbReference type="EMBL" id="KB741247">
    <property type="protein sequence ID" value="ENN72065.1"/>
    <property type="molecule type" value="Genomic_DNA"/>
</dbReference>
<reference evidence="10 11" key="1">
    <citation type="journal article" date="2013" name="Genome Biol.">
        <title>Draft genome of the mountain pine beetle, Dendroctonus ponderosae Hopkins, a major forest pest.</title>
        <authorList>
            <person name="Keeling C.I."/>
            <person name="Yuen M.M."/>
            <person name="Liao N.Y."/>
            <person name="Docking T.R."/>
            <person name="Chan S.K."/>
            <person name="Taylor G.A."/>
            <person name="Palmquist D.L."/>
            <person name="Jackman S.D."/>
            <person name="Nguyen A."/>
            <person name="Li M."/>
            <person name="Henderson H."/>
            <person name="Janes J.K."/>
            <person name="Zhao Y."/>
            <person name="Pandoh P."/>
            <person name="Moore R."/>
            <person name="Sperling F.A."/>
            <person name="Huber D.P."/>
            <person name="Birol I."/>
            <person name="Jones S.J."/>
            <person name="Bohlmann J."/>
        </authorList>
    </citation>
    <scope>NUCLEOTIDE SEQUENCE</scope>
</reference>
<dbReference type="InterPro" id="IPR034907">
    <property type="entry name" value="NDK-like_dom"/>
</dbReference>
<keyword evidence="10" id="KW-1185">Reference proteome</keyword>
<reference evidence="9" key="2">
    <citation type="submission" date="2024-08" db="UniProtKB">
        <authorList>
            <consortium name="EnsemblMetazoa"/>
        </authorList>
    </citation>
    <scope>IDENTIFICATION</scope>
</reference>
<dbReference type="Gene3D" id="2.30.29.170">
    <property type="match status" value="1"/>
</dbReference>
<dbReference type="PANTHER" id="PTHR43109">
    <property type="entry name" value="NUCLEOSIDE DIPHOSPHATE KINASE 7"/>
    <property type="match status" value="1"/>
</dbReference>
<evidence type="ECO:0000256" key="2">
    <source>
        <dbReference type="ARBA" id="ARBA00022490"/>
    </source>
</evidence>
<evidence type="ECO:0000256" key="5">
    <source>
        <dbReference type="PROSITE-ProRule" id="PRU00706"/>
    </source>
</evidence>
<dbReference type="STRING" id="77166.N6TS55"/>
<dbReference type="PANTHER" id="PTHR43109:SF2">
    <property type="entry name" value="NUCLEOSIDE DIPHOSPHATE KINASE 7"/>
    <property type="match status" value="1"/>
</dbReference>
<evidence type="ECO:0000259" key="6">
    <source>
        <dbReference type="PROSITE" id="PS51336"/>
    </source>
</evidence>
<evidence type="ECO:0000256" key="1">
    <source>
        <dbReference type="ARBA" id="ARBA00004430"/>
    </source>
</evidence>
<comment type="caution">
    <text evidence="5">Lacks conserved residue(s) required for the propagation of feature annotation.</text>
</comment>
<keyword evidence="2" id="KW-0963">Cytoplasm</keyword>
<comment type="subcellular location">
    <subcellularLocation>
        <location evidence="1">Cytoplasm</location>
        <location evidence="1">Cytoskeleton</location>
        <location evidence="1">Cilium axoneme</location>
    </subcellularLocation>
</comment>
<evidence type="ECO:0000256" key="4">
    <source>
        <dbReference type="ARBA" id="ARBA00023273"/>
    </source>
</evidence>
<dbReference type="EMBL" id="KB631740">
    <property type="protein sequence ID" value="ERL85698.1"/>
    <property type="molecule type" value="Genomic_DNA"/>
</dbReference>
<evidence type="ECO:0000313" key="7">
    <source>
        <dbReference type="EMBL" id="ENN72065.1"/>
    </source>
</evidence>
<dbReference type="OMA" id="VCMCLEI"/>
<keyword evidence="3" id="KW-0206">Cytoskeleton</keyword>
<accession>N6TS55</accession>
<proteinExistence type="inferred from homology"/>
<dbReference type="Gene3D" id="3.30.70.141">
    <property type="entry name" value="Nucleoside diphosphate kinase-like domain"/>
    <property type="match status" value="2"/>
</dbReference>
<evidence type="ECO:0000313" key="8">
    <source>
        <dbReference type="EMBL" id="ERL85698.1"/>
    </source>
</evidence>
<dbReference type="PROSITE" id="PS51374">
    <property type="entry name" value="NDPK_LIKE"/>
    <property type="match status" value="1"/>
</dbReference>
<keyword evidence="4" id="KW-0966">Cell projection</keyword>
<dbReference type="HOGENOM" id="CLU_060216_3_1_1"/>
<organism evidence="7">
    <name type="scientific">Dendroctonus ponderosae</name>
    <name type="common">Mountain pine beetle</name>
    <dbReference type="NCBI Taxonomy" id="77166"/>
    <lineage>
        <taxon>Eukaryota</taxon>
        <taxon>Metazoa</taxon>
        <taxon>Ecdysozoa</taxon>
        <taxon>Arthropoda</taxon>
        <taxon>Hexapoda</taxon>
        <taxon>Insecta</taxon>
        <taxon>Pterygota</taxon>
        <taxon>Neoptera</taxon>
        <taxon>Endopterygota</taxon>
        <taxon>Coleoptera</taxon>
        <taxon>Polyphaga</taxon>
        <taxon>Cucujiformia</taxon>
        <taxon>Curculionidae</taxon>
        <taxon>Scolytinae</taxon>
        <taxon>Dendroctonus</taxon>
    </lineage>
</organism>
<sequence>MEYDYNDKLAFQAEWFDYDSAYQKKFILNYYPSNNTLELFDRELNRMYLKRNKIDGLDLKDMFVGNTIRVYGRQVRITDYLDCRTKQIIGKTKEHTFTLIKPNLIPKLGEVITEIQRSGFQICNMKMCNLTRKEVLDLHEPYKGDSYLPFILEHLVSGSVVALELVGENAVEKWLEVLGPDDPLEAKKTAPNSLRALYGKDSKALNGFHASADLPNAIREAEFFFPKEKSKNVPESTVLLQNTTCCVVKPHAILEGKLGHVLSAINESHYKITALQMFYLNNANADEFLEVYKGVVSDYHAMLLSFIDGPCVALEIAGKTRDLNVHSEFRMFCGPSDSDIARQIRPATLRARFGCDKYKNAVHCTDLPEDTRLELEYFFQILKD</sequence>
<dbReference type="GO" id="GO:0005879">
    <property type="term" value="C:axonemal microtubule"/>
    <property type="evidence" value="ECO:0007669"/>
    <property type="project" value="TreeGrafter"/>
</dbReference>